<dbReference type="Proteomes" id="UP001168528">
    <property type="component" value="Unassembled WGS sequence"/>
</dbReference>
<sequence length="136" mass="16070">MQYFKLNNITVEYVEELSLAILTYDCKFVKHEEFKKVNENLMRLLLEKKCTNCMYDLTNMGVIPAESMQWSVQENIPKLNKTHIRLMATIYSRDIFNKVAVNNISNKLNETPYTSKVFADRKEAMGWLKKQHEQLV</sequence>
<reference evidence="1" key="1">
    <citation type="submission" date="2023-07" db="EMBL/GenBank/DDBJ databases">
        <title>The genome sequence of Rhodocytophaga aerolata KACC 12507.</title>
        <authorList>
            <person name="Zhang X."/>
        </authorList>
    </citation>
    <scope>NUCLEOTIDE SEQUENCE</scope>
    <source>
        <strain evidence="1">KACC 12507</strain>
    </source>
</reference>
<dbReference type="RefSeq" id="WP_302037196.1">
    <property type="nucleotide sequence ID" value="NZ_JAUKPO010000004.1"/>
</dbReference>
<comment type="caution">
    <text evidence="1">The sequence shown here is derived from an EMBL/GenBank/DDBJ whole genome shotgun (WGS) entry which is preliminary data.</text>
</comment>
<organism evidence="1 2">
    <name type="scientific">Rhodocytophaga aerolata</name>
    <dbReference type="NCBI Taxonomy" id="455078"/>
    <lineage>
        <taxon>Bacteria</taxon>
        <taxon>Pseudomonadati</taxon>
        <taxon>Bacteroidota</taxon>
        <taxon>Cytophagia</taxon>
        <taxon>Cytophagales</taxon>
        <taxon>Rhodocytophagaceae</taxon>
        <taxon>Rhodocytophaga</taxon>
    </lineage>
</organism>
<accession>A0ABT8R2Q9</accession>
<protein>
    <recommendedName>
        <fullName evidence="3">STAS/SEC14 domain-containing protein</fullName>
    </recommendedName>
</protein>
<proteinExistence type="predicted"/>
<evidence type="ECO:0000313" key="1">
    <source>
        <dbReference type="EMBL" id="MDO1446390.1"/>
    </source>
</evidence>
<keyword evidence="2" id="KW-1185">Reference proteome</keyword>
<evidence type="ECO:0008006" key="3">
    <source>
        <dbReference type="Google" id="ProtNLM"/>
    </source>
</evidence>
<evidence type="ECO:0000313" key="2">
    <source>
        <dbReference type="Proteomes" id="UP001168528"/>
    </source>
</evidence>
<name>A0ABT8R2Q9_9BACT</name>
<gene>
    <name evidence="1" type="ORF">Q0590_09030</name>
</gene>
<dbReference type="EMBL" id="JAUKPO010000004">
    <property type="protein sequence ID" value="MDO1446390.1"/>
    <property type="molecule type" value="Genomic_DNA"/>
</dbReference>